<feature type="transmembrane region" description="Helical" evidence="1">
    <location>
        <begin position="5"/>
        <end position="21"/>
    </location>
</feature>
<reference evidence="2 3" key="1">
    <citation type="submission" date="2019-07" db="EMBL/GenBank/DDBJ databases">
        <authorList>
            <person name="Park Y.J."/>
            <person name="Jeong S.E."/>
            <person name="Jung H.S."/>
        </authorList>
    </citation>
    <scope>NUCLEOTIDE SEQUENCE [LARGE SCALE GENOMIC DNA]</scope>
    <source>
        <strain evidence="3">P16(2019)</strain>
    </source>
</reference>
<dbReference type="RefSeq" id="WP_143848438.1">
    <property type="nucleotide sequence ID" value="NZ_VLXZ01000005.1"/>
</dbReference>
<dbReference type="PANTHER" id="PTHR38450">
    <property type="entry name" value="STAGE V SPORULATION PROTEIN AC-RELATED"/>
    <property type="match status" value="1"/>
</dbReference>
<keyword evidence="1" id="KW-1133">Transmembrane helix</keyword>
<evidence type="ECO:0000256" key="1">
    <source>
        <dbReference type="SAM" id="Phobius"/>
    </source>
</evidence>
<keyword evidence="1" id="KW-0472">Membrane</keyword>
<feature type="transmembrane region" description="Helical" evidence="1">
    <location>
        <begin position="52"/>
        <end position="71"/>
    </location>
</feature>
<dbReference type="Pfam" id="PF03862">
    <property type="entry name" value="SpoVAC_SpoVAEB"/>
    <property type="match status" value="1"/>
</dbReference>
<evidence type="ECO:0000313" key="3">
    <source>
        <dbReference type="Proteomes" id="UP000318521"/>
    </source>
</evidence>
<dbReference type="AlphaFoldDB" id="A0A553ZYL6"/>
<evidence type="ECO:0000313" key="2">
    <source>
        <dbReference type="EMBL" id="TSB46541.1"/>
    </source>
</evidence>
<keyword evidence="3" id="KW-1185">Reference proteome</keyword>
<protein>
    <submittedName>
        <fullName evidence="2">SpoVA/SpoVAEb family sporulation membrane protein</fullName>
    </submittedName>
</protein>
<dbReference type="OrthoDB" id="9797988at2"/>
<keyword evidence="1" id="KW-0812">Transmembrane</keyword>
<feature type="transmembrane region" description="Helical" evidence="1">
    <location>
        <begin position="83"/>
        <end position="112"/>
    </location>
</feature>
<feature type="transmembrane region" description="Helical" evidence="1">
    <location>
        <begin position="27"/>
        <end position="45"/>
    </location>
</feature>
<accession>A0A553ZYL6</accession>
<gene>
    <name evidence="2" type="ORF">FN960_09255</name>
</gene>
<comment type="caution">
    <text evidence="2">The sequence shown here is derived from an EMBL/GenBank/DDBJ whole genome shotgun (WGS) entry which is preliminary data.</text>
</comment>
<dbReference type="Proteomes" id="UP000318521">
    <property type="component" value="Unassembled WGS sequence"/>
</dbReference>
<organism evidence="2 3">
    <name type="scientific">Alkalicoccobacillus porphyridii</name>
    <dbReference type="NCBI Taxonomy" id="2597270"/>
    <lineage>
        <taxon>Bacteria</taxon>
        <taxon>Bacillati</taxon>
        <taxon>Bacillota</taxon>
        <taxon>Bacilli</taxon>
        <taxon>Bacillales</taxon>
        <taxon>Bacillaceae</taxon>
        <taxon>Alkalicoccobacillus</taxon>
    </lineage>
</organism>
<sequence length="116" mass="12040">MIYLWAFMIGGTICLIGQSLLDIGRLTPVQCLSVLVILGACLDGFHLYDSLLLLSEAGAIIPITSIGHALVHGAMSEGGGQGFLGIGAGLFSLASMSLSCSIVISFGVALMCRPRR</sequence>
<name>A0A553ZYL6_9BACI</name>
<proteinExistence type="predicted"/>
<dbReference type="PANTHER" id="PTHR38450:SF2">
    <property type="entry name" value="STAGE V SPORULATION PROTEIN AEB"/>
    <property type="match status" value="1"/>
</dbReference>
<dbReference type="EMBL" id="VLXZ01000005">
    <property type="protein sequence ID" value="TSB46541.1"/>
    <property type="molecule type" value="Genomic_DNA"/>
</dbReference>
<dbReference type="InterPro" id="IPR005562">
    <property type="entry name" value="SpoVA"/>
</dbReference>